<reference evidence="1 2" key="1">
    <citation type="journal article" date="2018" name="Nat. Biotechnol.">
        <title>A standardized bacterial taxonomy based on genome phylogeny substantially revises the tree of life.</title>
        <authorList>
            <person name="Parks D.H."/>
            <person name="Chuvochina M."/>
            <person name="Waite D.W."/>
            <person name="Rinke C."/>
            <person name="Skarshewski A."/>
            <person name="Chaumeil P.A."/>
            <person name="Hugenholtz P."/>
        </authorList>
    </citation>
    <scope>NUCLEOTIDE SEQUENCE [LARGE SCALE GENOMIC DNA]</scope>
    <source>
        <strain evidence="1">UBA10948</strain>
    </source>
</reference>
<sequence length="152" mass="17202">MKASLGNEELLNLPKTAFLCSRRVPASAVLKCYDWANAQREAGRCVIGGFHSQVEKDVLHYLLKGTQPIILALARGLKTRLEPELKTPLEQGRLLIITPFDHSVKWVTAENAAIRNRMMIELADEIVVGYSSPEGQLDMILHYYKERMIVRL</sequence>
<dbReference type="EMBL" id="DNZF01000012">
    <property type="protein sequence ID" value="HBK52392.1"/>
    <property type="molecule type" value="Genomic_DNA"/>
</dbReference>
<organism evidence="1 2">
    <name type="scientific">Syntrophomonas wolfei</name>
    <dbReference type="NCBI Taxonomy" id="863"/>
    <lineage>
        <taxon>Bacteria</taxon>
        <taxon>Bacillati</taxon>
        <taxon>Bacillota</taxon>
        <taxon>Clostridia</taxon>
        <taxon>Eubacteriales</taxon>
        <taxon>Syntrophomonadaceae</taxon>
        <taxon>Syntrophomonas</taxon>
    </lineage>
</organism>
<evidence type="ECO:0000313" key="2">
    <source>
        <dbReference type="Proteomes" id="UP000263273"/>
    </source>
</evidence>
<proteinExistence type="predicted"/>
<dbReference type="Proteomes" id="UP000263273">
    <property type="component" value="Unassembled WGS sequence"/>
</dbReference>
<comment type="caution">
    <text evidence="1">The sequence shown here is derived from an EMBL/GenBank/DDBJ whole genome shotgun (WGS) entry which is preliminary data.</text>
</comment>
<accession>A0A354YVX4</accession>
<dbReference type="RefSeq" id="WP_276624002.1">
    <property type="nucleotide sequence ID" value="NZ_DCDX01000020.1"/>
</dbReference>
<name>A0A354YVX4_9FIRM</name>
<dbReference type="Gene3D" id="3.40.50.450">
    <property type="match status" value="1"/>
</dbReference>
<evidence type="ECO:0000313" key="1">
    <source>
        <dbReference type="EMBL" id="HBK52392.1"/>
    </source>
</evidence>
<dbReference type="GO" id="GO:0003677">
    <property type="term" value="F:DNA binding"/>
    <property type="evidence" value="ECO:0007669"/>
    <property type="project" value="UniProtKB-KW"/>
</dbReference>
<dbReference type="AlphaFoldDB" id="A0A354YVX4"/>
<dbReference type="STRING" id="378794.GCA_001570625_02159"/>
<protein>
    <submittedName>
        <fullName evidence="1">DNA-binding protein</fullName>
    </submittedName>
</protein>
<keyword evidence="1" id="KW-0238">DNA-binding</keyword>
<gene>
    <name evidence="1" type="ORF">DDZ44_00440</name>
</gene>